<proteinExistence type="predicted"/>
<evidence type="ECO:0000256" key="4">
    <source>
        <dbReference type="ARBA" id="ARBA00022989"/>
    </source>
</evidence>
<feature type="transmembrane region" description="Helical" evidence="6">
    <location>
        <begin position="201"/>
        <end position="223"/>
    </location>
</feature>
<comment type="subcellular location">
    <subcellularLocation>
        <location evidence="1">Cell membrane</location>
        <topology evidence="1">Multi-pass membrane protein</topology>
    </subcellularLocation>
</comment>
<feature type="transmembrane region" description="Helical" evidence="6">
    <location>
        <begin position="229"/>
        <end position="250"/>
    </location>
</feature>
<dbReference type="EMBL" id="CP114006">
    <property type="protein sequence ID" value="WAN63058.1"/>
    <property type="molecule type" value="Genomic_DNA"/>
</dbReference>
<evidence type="ECO:0000256" key="6">
    <source>
        <dbReference type="SAM" id="Phobius"/>
    </source>
</evidence>
<dbReference type="PANTHER" id="PTHR33545">
    <property type="entry name" value="UPF0750 MEMBRANE PROTEIN YITT-RELATED"/>
    <property type="match status" value="1"/>
</dbReference>
<keyword evidence="4 6" id="KW-1133">Transmembrane helix</keyword>
<accession>A0ABY7BQK0</accession>
<feature type="transmembrane region" description="Helical" evidence="6">
    <location>
        <begin position="84"/>
        <end position="103"/>
    </location>
</feature>
<dbReference type="Pfam" id="PF02588">
    <property type="entry name" value="YitT_membrane"/>
    <property type="match status" value="1"/>
</dbReference>
<evidence type="ECO:0000256" key="3">
    <source>
        <dbReference type="ARBA" id="ARBA00022692"/>
    </source>
</evidence>
<evidence type="ECO:0000256" key="2">
    <source>
        <dbReference type="ARBA" id="ARBA00022475"/>
    </source>
</evidence>
<feature type="transmembrane region" description="Helical" evidence="6">
    <location>
        <begin position="21"/>
        <end position="41"/>
    </location>
</feature>
<sequence>MLEKGQNITKMNINHDDKFLTKYNIIIILISLFLMFLYTFIDVILMSGDYDIKLYTTGIHGIGDAIAKILKSIFQIQNESFNGWFAACFFAVVNLFLFIFISFPKLDLKFSLNSLINIIGFFVFLFILTYLINNPKGMLKSWSYCFGWISKNCGIWKSLLRVMIVSIFSSFTIGMCINIGSSTGGIDIIAKYLVIYKNKTISTSINVLNFFIAIFSIIFLSIWDRNIHLVSLLLTFIKLAVNSLVIYITLNKINLKFIRK</sequence>
<evidence type="ECO:0000313" key="7">
    <source>
        <dbReference type="EMBL" id="WAN63058.1"/>
    </source>
</evidence>
<keyword evidence="8" id="KW-1185">Reference proteome</keyword>
<dbReference type="InterPro" id="IPR051461">
    <property type="entry name" value="UPF0750_membrane"/>
</dbReference>
<keyword evidence="3 6" id="KW-0812">Transmembrane</keyword>
<organism evidence="7 8">
    <name type="scientific">Candidatus Phytoplasma rubi</name>
    <dbReference type="NCBI Taxonomy" id="399025"/>
    <lineage>
        <taxon>Bacteria</taxon>
        <taxon>Bacillati</taxon>
        <taxon>Mycoplasmatota</taxon>
        <taxon>Mollicutes</taxon>
        <taxon>Acholeplasmatales</taxon>
        <taxon>Acholeplasmataceae</taxon>
        <taxon>Candidatus Phytoplasma</taxon>
        <taxon>16SrV (Elm yellows group)</taxon>
    </lineage>
</organism>
<evidence type="ECO:0000313" key="8">
    <source>
        <dbReference type="Proteomes" id="UP001164727"/>
    </source>
</evidence>
<keyword evidence="5 6" id="KW-0472">Membrane</keyword>
<dbReference type="PANTHER" id="PTHR33545:SF5">
    <property type="entry name" value="UPF0750 MEMBRANE PROTEIN YITT"/>
    <property type="match status" value="1"/>
</dbReference>
<keyword evidence="2" id="KW-1003">Cell membrane</keyword>
<protein>
    <submittedName>
        <fullName evidence="7">YitT family protein</fullName>
    </submittedName>
</protein>
<evidence type="ECO:0000256" key="1">
    <source>
        <dbReference type="ARBA" id="ARBA00004651"/>
    </source>
</evidence>
<dbReference type="Proteomes" id="UP001164727">
    <property type="component" value="Chromosome"/>
</dbReference>
<name>A0ABY7BQK0_9MOLU</name>
<dbReference type="RefSeq" id="WP_268849912.1">
    <property type="nucleotide sequence ID" value="NZ_CP114006.1"/>
</dbReference>
<dbReference type="InterPro" id="IPR003740">
    <property type="entry name" value="YitT"/>
</dbReference>
<gene>
    <name evidence="7" type="ORF">RS022_00470</name>
</gene>
<feature type="transmembrane region" description="Helical" evidence="6">
    <location>
        <begin position="115"/>
        <end position="132"/>
    </location>
</feature>
<reference evidence="7 8" key="1">
    <citation type="journal article" date="2023" name="Microbiol. Resour. Announc.">
        <title>Complete Genome of 'Candidatus Phytoplasma rubi' RS, a Phytopathogenic Bacterium Associated with Rubus Stunt Disease.</title>
        <authorList>
            <person name="Duckeck D."/>
            <person name="Zubert C."/>
            <person name="Bohm J.W."/>
            <person name="Carminati G."/>
            <person name="Schneider B."/>
            <person name="Kube M."/>
        </authorList>
    </citation>
    <scope>NUCLEOTIDE SEQUENCE [LARGE SCALE GENOMIC DNA]</scope>
    <source>
        <strain evidence="7 8">RS</strain>
    </source>
</reference>
<feature type="transmembrane region" description="Helical" evidence="6">
    <location>
        <begin position="159"/>
        <end position="180"/>
    </location>
</feature>
<evidence type="ECO:0000256" key="5">
    <source>
        <dbReference type="ARBA" id="ARBA00023136"/>
    </source>
</evidence>